<organism evidence="1 2">
    <name type="scientific">Candidatus Adlerbacteria bacterium RIFCSPLOWO2_01_FULL_54_16</name>
    <dbReference type="NCBI Taxonomy" id="1797244"/>
    <lineage>
        <taxon>Bacteria</taxon>
        <taxon>Candidatus Adleribacteriota</taxon>
    </lineage>
</organism>
<accession>A0A1F4Y119</accession>
<protein>
    <recommendedName>
        <fullName evidence="3">UDP-N-acetylglucosamine kinase</fullName>
    </recommendedName>
</protein>
<comment type="caution">
    <text evidence="1">The sequence shown here is derived from an EMBL/GenBank/DDBJ whole genome shotgun (WGS) entry which is preliminary data.</text>
</comment>
<dbReference type="InterPro" id="IPR027417">
    <property type="entry name" value="P-loop_NTPase"/>
</dbReference>
<dbReference type="EMBL" id="MEWY01000002">
    <property type="protein sequence ID" value="OGC87486.1"/>
    <property type="molecule type" value="Genomic_DNA"/>
</dbReference>
<dbReference type="SUPFAM" id="SSF52540">
    <property type="entry name" value="P-loop containing nucleoside triphosphate hydrolases"/>
    <property type="match status" value="1"/>
</dbReference>
<proteinExistence type="predicted"/>
<evidence type="ECO:0000313" key="2">
    <source>
        <dbReference type="Proteomes" id="UP000176943"/>
    </source>
</evidence>
<evidence type="ECO:0000313" key="1">
    <source>
        <dbReference type="EMBL" id="OGC87486.1"/>
    </source>
</evidence>
<sequence length="184" mass="20929">MFKPCVAALSGLPLHGKSEVATYMAKHSNFAKRDVDDFRRSYFAAQSGVVLPEVEEIDIMVRSFRFMMDSVGKLIRMSQSVVLPSTFSRRVFKDTLLEFVSVHPEVSVRVFRFDVSSLNIVEARLKKRLEDGTNSNVRSMERYHYSKTIVEPWPEGVSVIPVNAEGPIELVANSIFAHFRDLEI</sequence>
<dbReference type="AlphaFoldDB" id="A0A1F4Y119"/>
<dbReference type="Gene3D" id="3.40.50.300">
    <property type="entry name" value="P-loop containing nucleotide triphosphate hydrolases"/>
    <property type="match status" value="1"/>
</dbReference>
<dbReference type="Proteomes" id="UP000176943">
    <property type="component" value="Unassembled WGS sequence"/>
</dbReference>
<gene>
    <name evidence="1" type="ORF">A3B33_02455</name>
</gene>
<evidence type="ECO:0008006" key="3">
    <source>
        <dbReference type="Google" id="ProtNLM"/>
    </source>
</evidence>
<reference evidence="1 2" key="1">
    <citation type="journal article" date="2016" name="Nat. Commun.">
        <title>Thousands of microbial genomes shed light on interconnected biogeochemical processes in an aquifer system.</title>
        <authorList>
            <person name="Anantharaman K."/>
            <person name="Brown C.T."/>
            <person name="Hug L.A."/>
            <person name="Sharon I."/>
            <person name="Castelle C.J."/>
            <person name="Probst A.J."/>
            <person name="Thomas B.C."/>
            <person name="Singh A."/>
            <person name="Wilkins M.J."/>
            <person name="Karaoz U."/>
            <person name="Brodie E.L."/>
            <person name="Williams K.H."/>
            <person name="Hubbard S.S."/>
            <person name="Banfield J.F."/>
        </authorList>
    </citation>
    <scope>NUCLEOTIDE SEQUENCE [LARGE SCALE GENOMIC DNA]</scope>
</reference>
<name>A0A1F4Y119_9BACT</name>